<evidence type="ECO:0000256" key="5">
    <source>
        <dbReference type="ARBA" id="ARBA00022989"/>
    </source>
</evidence>
<dbReference type="Pfam" id="PF00528">
    <property type="entry name" value="BPD_transp_1"/>
    <property type="match status" value="1"/>
</dbReference>
<evidence type="ECO:0000256" key="4">
    <source>
        <dbReference type="ARBA" id="ARBA00022692"/>
    </source>
</evidence>
<dbReference type="Gene3D" id="1.10.3720.10">
    <property type="entry name" value="MetI-like"/>
    <property type="match status" value="1"/>
</dbReference>
<dbReference type="Proteomes" id="UP000295391">
    <property type="component" value="Unassembled WGS sequence"/>
</dbReference>
<dbReference type="InterPro" id="IPR000515">
    <property type="entry name" value="MetI-like"/>
</dbReference>
<dbReference type="OrthoDB" id="9805108at2"/>
<keyword evidence="4 7" id="KW-0812">Transmembrane</keyword>
<keyword evidence="5 7" id="KW-1133">Transmembrane helix</keyword>
<feature type="transmembrane region" description="Helical" evidence="7">
    <location>
        <begin position="203"/>
        <end position="228"/>
    </location>
</feature>
<feature type="transmembrane region" description="Helical" evidence="7">
    <location>
        <begin position="103"/>
        <end position="127"/>
    </location>
</feature>
<accession>A0A4R6VKD5</accession>
<dbReference type="AlphaFoldDB" id="A0A4R6VKD5"/>
<evidence type="ECO:0000256" key="6">
    <source>
        <dbReference type="ARBA" id="ARBA00023136"/>
    </source>
</evidence>
<dbReference type="RefSeq" id="WP_133573749.1">
    <property type="nucleotide sequence ID" value="NZ_SNYR01000003.1"/>
</dbReference>
<feature type="domain" description="ABC transmembrane type-1" evidence="8">
    <location>
        <begin position="69"/>
        <end position="284"/>
    </location>
</feature>
<name>A0A4R6VKD5_9HYPH</name>
<evidence type="ECO:0000256" key="7">
    <source>
        <dbReference type="RuleBase" id="RU363032"/>
    </source>
</evidence>
<feature type="transmembrane region" description="Helical" evidence="7">
    <location>
        <begin position="12"/>
        <end position="39"/>
    </location>
</feature>
<comment type="caution">
    <text evidence="9">The sequence shown here is derived from an EMBL/GenBank/DDBJ whole genome shotgun (WGS) entry which is preliminary data.</text>
</comment>
<keyword evidence="10" id="KW-1185">Reference proteome</keyword>
<evidence type="ECO:0000313" key="9">
    <source>
        <dbReference type="EMBL" id="TDQ62078.1"/>
    </source>
</evidence>
<comment type="similarity">
    <text evidence="7">Belongs to the binding-protein-dependent transport system permease family.</text>
</comment>
<proteinExistence type="inferred from homology"/>
<dbReference type="InterPro" id="IPR035906">
    <property type="entry name" value="MetI-like_sf"/>
</dbReference>
<feature type="transmembrane region" description="Helical" evidence="7">
    <location>
        <begin position="263"/>
        <end position="283"/>
    </location>
</feature>
<protein>
    <submittedName>
        <fullName evidence="9">Carbohydrate ABC transporter membrane protein 1 (CUT1 family)</fullName>
    </submittedName>
</protein>
<gene>
    <name evidence="9" type="ORF">ATL17_3182</name>
</gene>
<feature type="transmembrane region" description="Helical" evidence="7">
    <location>
        <begin position="158"/>
        <end position="182"/>
    </location>
</feature>
<dbReference type="InterPro" id="IPR051393">
    <property type="entry name" value="ABC_transporter_permease"/>
</dbReference>
<feature type="transmembrane region" description="Helical" evidence="7">
    <location>
        <begin position="73"/>
        <end position="94"/>
    </location>
</feature>
<evidence type="ECO:0000313" key="10">
    <source>
        <dbReference type="Proteomes" id="UP000295391"/>
    </source>
</evidence>
<dbReference type="GO" id="GO:0055085">
    <property type="term" value="P:transmembrane transport"/>
    <property type="evidence" value="ECO:0007669"/>
    <property type="project" value="InterPro"/>
</dbReference>
<evidence type="ECO:0000259" key="8">
    <source>
        <dbReference type="PROSITE" id="PS50928"/>
    </source>
</evidence>
<dbReference type="PANTHER" id="PTHR30193">
    <property type="entry name" value="ABC TRANSPORTER PERMEASE PROTEIN"/>
    <property type="match status" value="1"/>
</dbReference>
<keyword evidence="6 7" id="KW-0472">Membrane</keyword>
<organism evidence="9 10">
    <name type="scientific">Maritalea mobilis</name>
    <dbReference type="NCBI Taxonomy" id="483324"/>
    <lineage>
        <taxon>Bacteria</taxon>
        <taxon>Pseudomonadati</taxon>
        <taxon>Pseudomonadota</taxon>
        <taxon>Alphaproteobacteria</taxon>
        <taxon>Hyphomicrobiales</taxon>
        <taxon>Devosiaceae</taxon>
        <taxon>Maritalea</taxon>
    </lineage>
</organism>
<comment type="subcellular location">
    <subcellularLocation>
        <location evidence="1 7">Cell membrane</location>
        <topology evidence="1 7">Multi-pass membrane protein</topology>
    </subcellularLocation>
</comment>
<evidence type="ECO:0000256" key="2">
    <source>
        <dbReference type="ARBA" id="ARBA00022448"/>
    </source>
</evidence>
<keyword evidence="3" id="KW-1003">Cell membrane</keyword>
<reference evidence="9 10" key="1">
    <citation type="submission" date="2019-03" db="EMBL/GenBank/DDBJ databases">
        <title>Genomic Encyclopedia of Type Strains, Phase III (KMG-III): the genomes of soil and plant-associated and newly described type strains.</title>
        <authorList>
            <person name="Whitman W."/>
        </authorList>
    </citation>
    <scope>NUCLEOTIDE SEQUENCE [LARGE SCALE GENOMIC DNA]</scope>
    <source>
        <strain evidence="9 10">CGMCC 1.7002</strain>
    </source>
</reference>
<keyword evidence="2 7" id="KW-0813">Transport</keyword>
<evidence type="ECO:0000256" key="1">
    <source>
        <dbReference type="ARBA" id="ARBA00004651"/>
    </source>
</evidence>
<dbReference type="EMBL" id="SNYR01000003">
    <property type="protein sequence ID" value="TDQ62078.1"/>
    <property type="molecule type" value="Genomic_DNA"/>
</dbReference>
<dbReference type="GO" id="GO:0005886">
    <property type="term" value="C:plasma membrane"/>
    <property type="evidence" value="ECO:0007669"/>
    <property type="project" value="UniProtKB-SubCell"/>
</dbReference>
<dbReference type="PROSITE" id="PS50928">
    <property type="entry name" value="ABC_TM1"/>
    <property type="match status" value="1"/>
</dbReference>
<dbReference type="PANTHER" id="PTHR30193:SF37">
    <property type="entry name" value="INNER MEMBRANE ABC TRANSPORTER PERMEASE PROTEIN YCJO"/>
    <property type="match status" value="1"/>
</dbReference>
<sequence length="291" mass="32219">MGKIHKDWGASLILLLPGLLLLGAFIFLPLVQTIVWSLFRQEVFGGPQRFIGLSNFSEIWADSTFWVALINNIQFGVLSVVLQVGMGLVLAALLDRGVRRLKVFYRTVIFAPIVVSTAAIGLLWSLFLDPNIGPIQDWLSMLGLPHPRNGILGEPDTALYGVIFVGAWQYTGFMMVILLAGMQSIPEELYEAARMDGCKNIRAFFNITLPLIRNVIVTAILLTVISAFKVFDLVYVLTNGGPGTATEVLASYIFRNAFEFSNIGYANAMSVVFLGIALAFGFVQHRLTRRW</sequence>
<dbReference type="CDD" id="cd06261">
    <property type="entry name" value="TM_PBP2"/>
    <property type="match status" value="1"/>
</dbReference>
<evidence type="ECO:0000256" key="3">
    <source>
        <dbReference type="ARBA" id="ARBA00022475"/>
    </source>
</evidence>
<dbReference type="SUPFAM" id="SSF161098">
    <property type="entry name" value="MetI-like"/>
    <property type="match status" value="1"/>
</dbReference>